<evidence type="ECO:0000313" key="7">
    <source>
        <dbReference type="Proteomes" id="UP000054144"/>
    </source>
</evidence>
<dbReference type="InterPro" id="IPR031107">
    <property type="entry name" value="Small_HSP"/>
</dbReference>
<sequence length="150" mass="17107">MSVFHYEPFYDIDRFFNEAFNTFGGQRALRNVPSENEAPRALKPRMDLHEDSDKNLVTATFEFPGVPKEDVHIDVVNGRMIISAETKLDEEREESGYAVRERRYGKWSRTLQLPNGIKEDSIKASMENGVLAVTFPKSTPEEAPKKITIG</sequence>
<dbReference type="PANTHER" id="PTHR11527">
    <property type="entry name" value="HEAT-SHOCK PROTEIN 20 FAMILY MEMBER"/>
    <property type="match status" value="1"/>
</dbReference>
<dbReference type="Pfam" id="PF00011">
    <property type="entry name" value="HSP20"/>
    <property type="match status" value="1"/>
</dbReference>
<dbReference type="CDD" id="cd06464">
    <property type="entry name" value="ACD_sHsps-like"/>
    <property type="match status" value="1"/>
</dbReference>
<evidence type="ECO:0000259" key="4">
    <source>
        <dbReference type="PROSITE" id="PS01031"/>
    </source>
</evidence>
<dbReference type="InterPro" id="IPR008978">
    <property type="entry name" value="HSP20-like_chaperone"/>
</dbReference>
<protein>
    <submittedName>
        <fullName evidence="6">HSP20-like chaperone</fullName>
    </submittedName>
</protein>
<dbReference type="OrthoDB" id="1431247at2759"/>
<dbReference type="Proteomes" id="UP000054144">
    <property type="component" value="Unassembled WGS sequence"/>
</dbReference>
<feature type="domain" description="CS" evidence="5">
    <location>
        <begin position="41"/>
        <end position="148"/>
    </location>
</feature>
<dbReference type="EMBL" id="KN882046">
    <property type="protein sequence ID" value="KIY45742.1"/>
    <property type="molecule type" value="Genomic_DNA"/>
</dbReference>
<dbReference type="PROSITE" id="PS01031">
    <property type="entry name" value="SHSP"/>
    <property type="match status" value="1"/>
</dbReference>
<dbReference type="InterPro" id="IPR007052">
    <property type="entry name" value="CS_dom"/>
</dbReference>
<evidence type="ECO:0000256" key="2">
    <source>
        <dbReference type="PROSITE-ProRule" id="PRU00285"/>
    </source>
</evidence>
<dbReference type="Gene3D" id="2.60.40.790">
    <property type="match status" value="1"/>
</dbReference>
<accession>A0A0D7A3X8</accession>
<dbReference type="SUPFAM" id="SSF49764">
    <property type="entry name" value="HSP20-like chaperones"/>
    <property type="match status" value="1"/>
</dbReference>
<keyword evidence="1" id="KW-0346">Stress response</keyword>
<dbReference type="InterPro" id="IPR002068">
    <property type="entry name" value="A-crystallin/Hsp20_dom"/>
</dbReference>
<dbReference type="PROSITE" id="PS51203">
    <property type="entry name" value="CS"/>
    <property type="match status" value="1"/>
</dbReference>
<dbReference type="AlphaFoldDB" id="A0A0D7A3X8"/>
<gene>
    <name evidence="6" type="ORF">FISHEDRAFT_60882</name>
</gene>
<name>A0A0D7A3X8_9AGAR</name>
<feature type="domain" description="SHSP" evidence="4">
    <location>
        <begin position="37"/>
        <end position="150"/>
    </location>
</feature>
<evidence type="ECO:0000259" key="5">
    <source>
        <dbReference type="PROSITE" id="PS51203"/>
    </source>
</evidence>
<proteinExistence type="inferred from homology"/>
<evidence type="ECO:0000256" key="3">
    <source>
        <dbReference type="RuleBase" id="RU003616"/>
    </source>
</evidence>
<keyword evidence="7" id="KW-1185">Reference proteome</keyword>
<comment type="similarity">
    <text evidence="2 3">Belongs to the small heat shock protein (HSP20) family.</text>
</comment>
<evidence type="ECO:0000313" key="6">
    <source>
        <dbReference type="EMBL" id="KIY45742.1"/>
    </source>
</evidence>
<evidence type="ECO:0000256" key="1">
    <source>
        <dbReference type="ARBA" id="ARBA00023016"/>
    </source>
</evidence>
<organism evidence="6 7">
    <name type="scientific">Fistulina hepatica ATCC 64428</name>
    <dbReference type="NCBI Taxonomy" id="1128425"/>
    <lineage>
        <taxon>Eukaryota</taxon>
        <taxon>Fungi</taxon>
        <taxon>Dikarya</taxon>
        <taxon>Basidiomycota</taxon>
        <taxon>Agaricomycotina</taxon>
        <taxon>Agaricomycetes</taxon>
        <taxon>Agaricomycetidae</taxon>
        <taxon>Agaricales</taxon>
        <taxon>Fistulinaceae</taxon>
        <taxon>Fistulina</taxon>
    </lineage>
</organism>
<reference evidence="6 7" key="1">
    <citation type="journal article" date="2015" name="Fungal Genet. Biol.">
        <title>Evolution of novel wood decay mechanisms in Agaricales revealed by the genome sequences of Fistulina hepatica and Cylindrobasidium torrendii.</title>
        <authorList>
            <person name="Floudas D."/>
            <person name="Held B.W."/>
            <person name="Riley R."/>
            <person name="Nagy L.G."/>
            <person name="Koehler G."/>
            <person name="Ransdell A.S."/>
            <person name="Younus H."/>
            <person name="Chow J."/>
            <person name="Chiniquy J."/>
            <person name="Lipzen A."/>
            <person name="Tritt A."/>
            <person name="Sun H."/>
            <person name="Haridas S."/>
            <person name="LaButti K."/>
            <person name="Ohm R.A."/>
            <person name="Kues U."/>
            <person name="Blanchette R.A."/>
            <person name="Grigoriev I.V."/>
            <person name="Minto R.E."/>
            <person name="Hibbett D.S."/>
        </authorList>
    </citation>
    <scope>NUCLEOTIDE SEQUENCE [LARGE SCALE GENOMIC DNA]</scope>
    <source>
        <strain evidence="6 7">ATCC 64428</strain>
    </source>
</reference>